<organism evidence="1 2">
    <name type="scientific">Romanomermis culicivorax</name>
    <name type="common">Nematode worm</name>
    <dbReference type="NCBI Taxonomy" id="13658"/>
    <lineage>
        <taxon>Eukaryota</taxon>
        <taxon>Metazoa</taxon>
        <taxon>Ecdysozoa</taxon>
        <taxon>Nematoda</taxon>
        <taxon>Enoplea</taxon>
        <taxon>Dorylaimia</taxon>
        <taxon>Mermithida</taxon>
        <taxon>Mermithoidea</taxon>
        <taxon>Mermithidae</taxon>
        <taxon>Romanomermis</taxon>
    </lineage>
</organism>
<evidence type="ECO:0000313" key="2">
    <source>
        <dbReference type="WBParaSite" id="nRc.2.0.1.t00489-RA"/>
    </source>
</evidence>
<evidence type="ECO:0000313" key="1">
    <source>
        <dbReference type="Proteomes" id="UP000887565"/>
    </source>
</evidence>
<dbReference type="Proteomes" id="UP000887565">
    <property type="component" value="Unplaced"/>
</dbReference>
<protein>
    <submittedName>
        <fullName evidence="2">Uncharacterized protein</fullName>
    </submittedName>
</protein>
<dbReference type="WBParaSite" id="nRc.2.0.1.t00489-RA">
    <property type="protein sequence ID" value="nRc.2.0.1.t00489-RA"/>
    <property type="gene ID" value="nRc.2.0.1.g00489"/>
</dbReference>
<dbReference type="AlphaFoldDB" id="A0A915HGF3"/>
<accession>A0A915HGF3</accession>
<name>A0A915HGF3_ROMCU</name>
<reference evidence="2" key="1">
    <citation type="submission" date="2022-11" db="UniProtKB">
        <authorList>
            <consortium name="WormBaseParasite"/>
        </authorList>
    </citation>
    <scope>IDENTIFICATION</scope>
</reference>
<keyword evidence="1" id="KW-1185">Reference proteome</keyword>
<sequence>MAGATCPARAMTKATPCPMWGTIVAGMAETNGTRFMDTPRKRGAAALLIEVNEDPLVEGYKEKGIK</sequence>
<proteinExistence type="predicted"/>